<evidence type="ECO:0000259" key="5">
    <source>
        <dbReference type="Pfam" id="PF01370"/>
    </source>
</evidence>
<dbReference type="GO" id="GO:0005737">
    <property type="term" value="C:cytoplasm"/>
    <property type="evidence" value="ECO:0007669"/>
    <property type="project" value="TreeGrafter"/>
</dbReference>
<dbReference type="PANTHER" id="PTHR43078">
    <property type="entry name" value="UDP-GLUCURONIC ACID DECARBOXYLASE-RELATED"/>
    <property type="match status" value="1"/>
</dbReference>
<dbReference type="InterPro" id="IPR044516">
    <property type="entry name" value="UXS-like"/>
</dbReference>
<evidence type="ECO:0000256" key="4">
    <source>
        <dbReference type="ARBA" id="ARBA00023239"/>
    </source>
</evidence>
<organism evidence="6 7">
    <name type="scientific">Candidatus Uhrbacteria bacterium GW2011_GWF2_46_218</name>
    <dbReference type="NCBI Taxonomy" id="1619001"/>
    <lineage>
        <taxon>Bacteria</taxon>
        <taxon>Candidatus Uhriibacteriota</taxon>
    </lineage>
</organism>
<dbReference type="GO" id="GO:0033320">
    <property type="term" value="P:UDP-D-xylose biosynthetic process"/>
    <property type="evidence" value="ECO:0007669"/>
    <property type="project" value="UniProtKB-UniPathway"/>
</dbReference>
<reference evidence="6 7" key="1">
    <citation type="journal article" date="2015" name="Nature">
        <title>rRNA introns, odd ribosomes, and small enigmatic genomes across a large radiation of phyla.</title>
        <authorList>
            <person name="Brown C.T."/>
            <person name="Hug L.A."/>
            <person name="Thomas B.C."/>
            <person name="Sharon I."/>
            <person name="Castelle C.J."/>
            <person name="Singh A."/>
            <person name="Wilkins M.J."/>
            <person name="Williams K.H."/>
            <person name="Banfield J.F."/>
        </authorList>
    </citation>
    <scope>NUCLEOTIDE SEQUENCE [LARGE SCALE GENOMIC DNA]</scope>
</reference>
<dbReference type="GO" id="GO:0042732">
    <property type="term" value="P:D-xylose metabolic process"/>
    <property type="evidence" value="ECO:0007669"/>
    <property type="project" value="InterPro"/>
</dbReference>
<evidence type="ECO:0000256" key="1">
    <source>
        <dbReference type="ARBA" id="ARBA00001911"/>
    </source>
</evidence>
<dbReference type="GO" id="GO:0048040">
    <property type="term" value="F:UDP-glucuronate decarboxylase activity"/>
    <property type="evidence" value="ECO:0007669"/>
    <property type="project" value="TreeGrafter"/>
</dbReference>
<proteinExistence type="predicted"/>
<dbReference type="Pfam" id="PF01370">
    <property type="entry name" value="Epimerase"/>
    <property type="match status" value="1"/>
</dbReference>
<sequence length="337" mass="37483">MINQIVQTKNILVTGGAGFIGSHLCEQFLREGHRVICLDNLSTSSSANINPLLQHPAFRFLRQDINTSFDLEMFQELSAFKIPFQGIQEIYHLACPTSIARFDQFKVQTLLANSVGTSSILELARTYRAKILLTSSSVVYGGRQKEEPFVEESAIGCVDHLSGRACYDEGKRFAETMFETYRQVYGLDTRIARIFRTYGPRMPLSDGHLIPDFILNALDGKDLVLNGGLDFRTSLLYVTDVTDGIVRLMKSPSYDGPVNIGSDVDLRLEDIAKKIIAMIGSSSKIVAGENYVFLSELALPCTTKAKQLGWIPLVRLEDGLARTIEYLKANNILLTEA</sequence>
<feature type="domain" description="NAD-dependent epimerase/dehydratase" evidence="5">
    <location>
        <begin position="11"/>
        <end position="261"/>
    </location>
</feature>
<dbReference type="AlphaFoldDB" id="A0A0G1PJL5"/>
<name>A0A0G1PJL5_9BACT</name>
<keyword evidence="3" id="KW-0520">NAD</keyword>
<dbReference type="Proteomes" id="UP000034705">
    <property type="component" value="Unassembled WGS sequence"/>
</dbReference>
<dbReference type="Gene3D" id="3.40.50.720">
    <property type="entry name" value="NAD(P)-binding Rossmann-like Domain"/>
    <property type="match status" value="1"/>
</dbReference>
<evidence type="ECO:0000313" key="7">
    <source>
        <dbReference type="Proteomes" id="UP000034705"/>
    </source>
</evidence>
<evidence type="ECO:0000256" key="2">
    <source>
        <dbReference type="ARBA" id="ARBA00022793"/>
    </source>
</evidence>
<keyword evidence="2" id="KW-0210">Decarboxylase</keyword>
<gene>
    <name evidence="6" type="ORF">UX45_C0012G0050</name>
</gene>
<dbReference type="InterPro" id="IPR036291">
    <property type="entry name" value="NAD(P)-bd_dom_sf"/>
</dbReference>
<dbReference type="UniPathway" id="UPA00796">
    <property type="reaction ID" value="UER00771"/>
</dbReference>
<dbReference type="InterPro" id="IPR001509">
    <property type="entry name" value="Epimerase_deHydtase"/>
</dbReference>
<evidence type="ECO:0000256" key="3">
    <source>
        <dbReference type="ARBA" id="ARBA00023027"/>
    </source>
</evidence>
<dbReference type="SUPFAM" id="SSF51735">
    <property type="entry name" value="NAD(P)-binding Rossmann-fold domains"/>
    <property type="match status" value="1"/>
</dbReference>
<dbReference type="PANTHER" id="PTHR43078:SF6">
    <property type="entry name" value="UDP-GLUCURONIC ACID DECARBOXYLASE 1"/>
    <property type="match status" value="1"/>
</dbReference>
<dbReference type="PATRIC" id="fig|1619001.3.peg.611"/>
<evidence type="ECO:0000313" key="6">
    <source>
        <dbReference type="EMBL" id="KKU33009.1"/>
    </source>
</evidence>
<keyword evidence="4" id="KW-0456">Lyase</keyword>
<protein>
    <submittedName>
        <fullName evidence="6">NAD-dependent epimerase/dehydratase family protein</fullName>
    </submittedName>
</protein>
<accession>A0A0G1PJL5</accession>
<comment type="caution">
    <text evidence="6">The sequence shown here is derived from an EMBL/GenBank/DDBJ whole genome shotgun (WGS) entry which is preliminary data.</text>
</comment>
<dbReference type="GO" id="GO:0070403">
    <property type="term" value="F:NAD+ binding"/>
    <property type="evidence" value="ECO:0007669"/>
    <property type="project" value="InterPro"/>
</dbReference>
<dbReference type="EMBL" id="LCMG01000012">
    <property type="protein sequence ID" value="KKU33009.1"/>
    <property type="molecule type" value="Genomic_DNA"/>
</dbReference>
<comment type="cofactor">
    <cofactor evidence="1">
        <name>NAD(+)</name>
        <dbReference type="ChEBI" id="CHEBI:57540"/>
    </cofactor>
</comment>